<dbReference type="Pfam" id="PF13445">
    <property type="entry name" value="zf-RING_UBOX"/>
    <property type="match status" value="1"/>
</dbReference>
<dbReference type="InterPro" id="IPR003877">
    <property type="entry name" value="SPRY_dom"/>
</dbReference>
<evidence type="ECO:0000256" key="2">
    <source>
        <dbReference type="ARBA" id="ARBA00022771"/>
    </source>
</evidence>
<evidence type="ECO:0000259" key="6">
    <source>
        <dbReference type="PROSITE" id="PS50089"/>
    </source>
</evidence>
<reference evidence="9" key="3">
    <citation type="submission" date="2025-09" db="UniProtKB">
        <authorList>
            <consortium name="Ensembl"/>
        </authorList>
    </citation>
    <scope>IDENTIFICATION</scope>
</reference>
<keyword evidence="1" id="KW-0479">Metal-binding</keyword>
<dbReference type="Proteomes" id="UP000472267">
    <property type="component" value="Chromosome 5"/>
</dbReference>
<dbReference type="InterPro" id="IPR013320">
    <property type="entry name" value="ConA-like_dom_sf"/>
</dbReference>
<dbReference type="Gene3D" id="3.30.40.10">
    <property type="entry name" value="Zinc/RING finger domain, C3HC4 (zinc finger)"/>
    <property type="match status" value="1"/>
</dbReference>
<protein>
    <submittedName>
        <fullName evidence="9">Tripartite motif-containing protein 35-like</fullName>
    </submittedName>
</protein>
<dbReference type="PRINTS" id="PR01407">
    <property type="entry name" value="BUTYPHLNCDUF"/>
</dbReference>
<dbReference type="SUPFAM" id="SSF57850">
    <property type="entry name" value="RING/U-box"/>
    <property type="match status" value="1"/>
</dbReference>
<dbReference type="InterPro" id="IPR050143">
    <property type="entry name" value="TRIM/RBCC"/>
</dbReference>
<keyword evidence="10" id="KW-1185">Reference proteome</keyword>
<dbReference type="PROSITE" id="PS50089">
    <property type="entry name" value="ZF_RING_2"/>
    <property type="match status" value="1"/>
</dbReference>
<evidence type="ECO:0000256" key="3">
    <source>
        <dbReference type="ARBA" id="ARBA00022833"/>
    </source>
</evidence>
<keyword evidence="5" id="KW-0175">Coiled coil</keyword>
<keyword evidence="2 4" id="KW-0863">Zinc-finger</keyword>
<evidence type="ECO:0000259" key="8">
    <source>
        <dbReference type="PROSITE" id="PS50188"/>
    </source>
</evidence>
<feature type="domain" description="B box-type" evidence="7">
    <location>
        <begin position="80"/>
        <end position="121"/>
    </location>
</feature>
<dbReference type="PROSITE" id="PS50119">
    <property type="entry name" value="ZF_BBOX"/>
    <property type="match status" value="1"/>
</dbReference>
<dbReference type="SMART" id="SM00184">
    <property type="entry name" value="RING"/>
    <property type="match status" value="1"/>
</dbReference>
<dbReference type="Ensembl" id="ENSSFAT00005012553.1">
    <property type="protein sequence ID" value="ENSSFAP00005012034.1"/>
    <property type="gene ID" value="ENSSFAG00005006682.1"/>
</dbReference>
<dbReference type="InterPro" id="IPR003879">
    <property type="entry name" value="Butyrophylin_SPRY"/>
</dbReference>
<dbReference type="InterPro" id="IPR001841">
    <property type="entry name" value="Znf_RING"/>
</dbReference>
<dbReference type="SUPFAM" id="SSF57845">
    <property type="entry name" value="B-box zinc-binding domain"/>
    <property type="match status" value="1"/>
</dbReference>
<dbReference type="InterPro" id="IPR017907">
    <property type="entry name" value="Znf_RING_CS"/>
</dbReference>
<dbReference type="Gene3D" id="3.30.160.60">
    <property type="entry name" value="Classic Zinc Finger"/>
    <property type="match status" value="1"/>
</dbReference>
<dbReference type="InParanoid" id="A0A672GKY9"/>
<dbReference type="Gene3D" id="2.60.120.920">
    <property type="match status" value="1"/>
</dbReference>
<gene>
    <name evidence="9" type="primary">LOC115388097</name>
</gene>
<dbReference type="PROSITE" id="PS00518">
    <property type="entry name" value="ZF_RING_1"/>
    <property type="match status" value="1"/>
</dbReference>
<dbReference type="InterPro" id="IPR001870">
    <property type="entry name" value="B30.2/SPRY"/>
</dbReference>
<dbReference type="GeneID" id="115388097"/>
<dbReference type="AlphaFoldDB" id="A0A672GKY9"/>
<feature type="domain" description="RING-type" evidence="6">
    <location>
        <begin position="11"/>
        <end position="51"/>
    </location>
</feature>
<dbReference type="PANTHER" id="PTHR24103">
    <property type="entry name" value="E3 UBIQUITIN-PROTEIN LIGASE TRIM"/>
    <property type="match status" value="1"/>
</dbReference>
<evidence type="ECO:0000313" key="9">
    <source>
        <dbReference type="Ensembl" id="ENSSFAP00005012034.1"/>
    </source>
</evidence>
<dbReference type="OMA" id="CICEYSA"/>
<dbReference type="RefSeq" id="XP_029946893.1">
    <property type="nucleotide sequence ID" value="XM_030091033.1"/>
</dbReference>
<evidence type="ECO:0000256" key="1">
    <source>
        <dbReference type="ARBA" id="ARBA00022723"/>
    </source>
</evidence>
<reference evidence="9" key="2">
    <citation type="submission" date="2025-08" db="UniProtKB">
        <authorList>
            <consortium name="Ensembl"/>
        </authorList>
    </citation>
    <scope>IDENTIFICATION</scope>
</reference>
<sequence>MSDQTETDLSCPVCHEIFTDPVLLLCSHSICKDCLQTWWRQNGSQQCPVCRETSDLKDPPRNLALKNLCEAFLLERQQRVSEPLCSLHSEKLRLFCLDHQELVCSVCRDSGTHINHRIRPVDEAAKEHRKNLQKSLKPLQEKLEAFNRVKVQFDQTADLIKVQAGNTKRQISAEFQKLHQFLKEEEEARMAALREEEEQKSQMMKEKIQALNRERSALSDTIRSSQEKLRAADSLFLQNYKAAVEEVQQRPLLEDPQLPSGALIDVAKHLGNLSFNIWKKMKEKVSYSPVILDPNTAHEDLMVCDDLTAVRGGGRQRLPDNPERVKGHSIVLGSEGFRLGTHCWDVDVTNNNCWSVGVRTKPYHGTSYREMCFTGGKYTAVCKIDDEQSFNMLEQIKFKLYFDCMFPVDLTLNKKLTRVRIHLDCDNRKLSFYDPDTNSYIHTFSVETNEMFPYIQTSDENPVKVLPLSFSTEVEEVTCSY</sequence>
<dbReference type="InterPro" id="IPR006574">
    <property type="entry name" value="PRY"/>
</dbReference>
<dbReference type="Pfam" id="PF00643">
    <property type="entry name" value="zf-B_box"/>
    <property type="match status" value="1"/>
</dbReference>
<evidence type="ECO:0000313" key="10">
    <source>
        <dbReference type="Proteomes" id="UP000472267"/>
    </source>
</evidence>
<reference evidence="9" key="1">
    <citation type="submission" date="2019-06" db="EMBL/GenBank/DDBJ databases">
        <authorList>
            <consortium name="Wellcome Sanger Institute Data Sharing"/>
        </authorList>
    </citation>
    <scope>NUCLEOTIDE SEQUENCE [LARGE SCALE GENOMIC DNA]</scope>
</reference>
<proteinExistence type="predicted"/>
<keyword evidence="3" id="KW-0862">Zinc</keyword>
<dbReference type="SMART" id="SM00336">
    <property type="entry name" value="BBOX"/>
    <property type="match status" value="1"/>
</dbReference>
<evidence type="ECO:0000256" key="5">
    <source>
        <dbReference type="SAM" id="Coils"/>
    </source>
</evidence>
<feature type="domain" description="B30.2/SPRY" evidence="8">
    <location>
        <begin position="270"/>
        <end position="475"/>
    </location>
</feature>
<feature type="coiled-coil region" evidence="5">
    <location>
        <begin position="182"/>
        <end position="228"/>
    </location>
</feature>
<dbReference type="InterPro" id="IPR027370">
    <property type="entry name" value="Znf-RING_euk"/>
</dbReference>
<dbReference type="PROSITE" id="PS50188">
    <property type="entry name" value="B302_SPRY"/>
    <property type="match status" value="1"/>
</dbReference>
<dbReference type="InterPro" id="IPR000315">
    <property type="entry name" value="Znf_B-box"/>
</dbReference>
<evidence type="ECO:0000259" key="7">
    <source>
        <dbReference type="PROSITE" id="PS50119"/>
    </source>
</evidence>
<dbReference type="Pfam" id="PF13765">
    <property type="entry name" value="PRY"/>
    <property type="match status" value="1"/>
</dbReference>
<dbReference type="Pfam" id="PF00622">
    <property type="entry name" value="SPRY"/>
    <property type="match status" value="1"/>
</dbReference>
<dbReference type="InterPro" id="IPR013083">
    <property type="entry name" value="Znf_RING/FYVE/PHD"/>
</dbReference>
<dbReference type="InterPro" id="IPR043136">
    <property type="entry name" value="B30.2/SPRY_sf"/>
</dbReference>
<dbReference type="OrthoDB" id="6105938at2759"/>
<dbReference type="SUPFAM" id="SSF49899">
    <property type="entry name" value="Concanavalin A-like lectins/glucanases"/>
    <property type="match status" value="1"/>
</dbReference>
<dbReference type="GO" id="GO:0008270">
    <property type="term" value="F:zinc ion binding"/>
    <property type="evidence" value="ECO:0007669"/>
    <property type="project" value="UniProtKB-KW"/>
</dbReference>
<accession>A0A672GKY9</accession>
<organism evidence="9 10">
    <name type="scientific">Salarias fasciatus</name>
    <name type="common">Jewelled blenny</name>
    <name type="synonym">Blennius fasciatus</name>
    <dbReference type="NCBI Taxonomy" id="181472"/>
    <lineage>
        <taxon>Eukaryota</taxon>
        <taxon>Metazoa</taxon>
        <taxon>Chordata</taxon>
        <taxon>Craniata</taxon>
        <taxon>Vertebrata</taxon>
        <taxon>Euteleostomi</taxon>
        <taxon>Actinopterygii</taxon>
        <taxon>Neopterygii</taxon>
        <taxon>Teleostei</taxon>
        <taxon>Neoteleostei</taxon>
        <taxon>Acanthomorphata</taxon>
        <taxon>Ovalentaria</taxon>
        <taxon>Blenniimorphae</taxon>
        <taxon>Blenniiformes</taxon>
        <taxon>Blennioidei</taxon>
        <taxon>Blenniidae</taxon>
        <taxon>Salariinae</taxon>
        <taxon>Salarias</taxon>
    </lineage>
</organism>
<evidence type="ECO:0000256" key="4">
    <source>
        <dbReference type="PROSITE-ProRule" id="PRU00024"/>
    </source>
</evidence>
<name>A0A672GKY9_SALFA</name>
<dbReference type="SMART" id="SM00589">
    <property type="entry name" value="PRY"/>
    <property type="match status" value="1"/>
</dbReference>